<keyword evidence="1 2" id="KW-0732">Signal</keyword>
<dbReference type="SUPFAM" id="SSF50685">
    <property type="entry name" value="Barwin-like endoglucanases"/>
    <property type="match status" value="1"/>
</dbReference>
<evidence type="ECO:0000256" key="1">
    <source>
        <dbReference type="ARBA" id="ARBA00022729"/>
    </source>
</evidence>
<dbReference type="SUPFAM" id="SSF54106">
    <property type="entry name" value="LysM domain"/>
    <property type="match status" value="1"/>
</dbReference>
<dbReference type="InterPro" id="IPR036779">
    <property type="entry name" value="LysM_dom_sf"/>
</dbReference>
<dbReference type="InterPro" id="IPR010611">
    <property type="entry name" value="3D_dom"/>
</dbReference>
<dbReference type="PANTHER" id="PTHR39160">
    <property type="entry name" value="CELL WALL-BINDING PROTEIN YOCH"/>
    <property type="match status" value="1"/>
</dbReference>
<dbReference type="CDD" id="cd00118">
    <property type="entry name" value="LysM"/>
    <property type="match status" value="1"/>
</dbReference>
<feature type="signal peptide" evidence="2">
    <location>
        <begin position="1"/>
        <end position="24"/>
    </location>
</feature>
<accession>A0ABR8VL06</accession>
<keyword evidence="5" id="KW-1185">Reference proteome</keyword>
<name>A0ABR8VL06_9BACI</name>
<reference evidence="4 5" key="1">
    <citation type="submission" date="2020-08" db="EMBL/GenBank/DDBJ databases">
        <title>A Genomic Blueprint of the Chicken Gut Microbiome.</title>
        <authorList>
            <person name="Gilroy R."/>
            <person name="Ravi A."/>
            <person name="Getino M."/>
            <person name="Pursley I."/>
            <person name="Horton D.L."/>
            <person name="Alikhan N.-F."/>
            <person name="Baker D."/>
            <person name="Gharbi K."/>
            <person name="Hall N."/>
            <person name="Watson M."/>
            <person name="Adriaenssens E.M."/>
            <person name="Foster-Nyarko E."/>
            <person name="Jarju S."/>
            <person name="Secka A."/>
            <person name="Antonio M."/>
            <person name="Oren A."/>
            <person name="Chaudhuri R."/>
            <person name="La Ragione R.M."/>
            <person name="Hildebrand F."/>
            <person name="Pallen M.J."/>
        </authorList>
    </citation>
    <scope>NUCLEOTIDE SEQUENCE [LARGE SCALE GENOMIC DNA]</scope>
    <source>
        <strain evidence="4 5">Sa1BUA2</strain>
    </source>
</reference>
<dbReference type="PANTHER" id="PTHR39160:SF6">
    <property type="entry name" value="CELL WALL-BINDING PROTEIN YOCH"/>
    <property type="match status" value="1"/>
</dbReference>
<dbReference type="RefSeq" id="WP_191812407.1">
    <property type="nucleotide sequence ID" value="NZ_JACSPV010000014.1"/>
</dbReference>
<evidence type="ECO:0000259" key="3">
    <source>
        <dbReference type="PROSITE" id="PS51782"/>
    </source>
</evidence>
<dbReference type="InterPro" id="IPR036908">
    <property type="entry name" value="RlpA-like_sf"/>
</dbReference>
<proteinExistence type="predicted"/>
<dbReference type="Proteomes" id="UP000648182">
    <property type="component" value="Unassembled WGS sequence"/>
</dbReference>
<dbReference type="Pfam" id="PF01476">
    <property type="entry name" value="LysM"/>
    <property type="match status" value="1"/>
</dbReference>
<sequence>MKKIVISALTALFLVFGFTGASSAASTTYKVQKGDSLWKIANKHKVTVKQIKSWNGLKSDNIRINQVLKITKPAAKSKAKKATVKKTTAKKVAKKAPAKKAVAKKTTAKKKTTKKKAAYKTMTVKATAYTAKCKGCSGITATGINLNKNPNAKVISVDPKQIPLGSKVYVEGYGMAVAGDTGGAIKKNKIDLHMPTKKKALNWGVRTVKIKVYY</sequence>
<organism evidence="4 5">
    <name type="scientific">Bacillus norwichensis</name>
    <dbReference type="NCBI Taxonomy" id="2762217"/>
    <lineage>
        <taxon>Bacteria</taxon>
        <taxon>Bacillati</taxon>
        <taxon>Bacillota</taxon>
        <taxon>Bacilli</taxon>
        <taxon>Bacillales</taxon>
        <taxon>Bacillaceae</taxon>
        <taxon>Bacillus</taxon>
    </lineage>
</organism>
<feature type="chain" id="PRO_5046227617" evidence="2">
    <location>
        <begin position="25"/>
        <end position="214"/>
    </location>
</feature>
<dbReference type="InterPro" id="IPR051933">
    <property type="entry name" value="Resuscitation_pf_RpfB"/>
</dbReference>
<dbReference type="InterPro" id="IPR018392">
    <property type="entry name" value="LysM"/>
</dbReference>
<protein>
    <submittedName>
        <fullName evidence="4">LysM peptidoglycan-binding domain-containing protein</fullName>
    </submittedName>
</protein>
<dbReference type="Pfam" id="PF06725">
    <property type="entry name" value="3D"/>
    <property type="match status" value="1"/>
</dbReference>
<evidence type="ECO:0000313" key="4">
    <source>
        <dbReference type="EMBL" id="MBD8005444.1"/>
    </source>
</evidence>
<dbReference type="Gene3D" id="3.10.350.10">
    <property type="entry name" value="LysM domain"/>
    <property type="match status" value="1"/>
</dbReference>
<dbReference type="SMART" id="SM00257">
    <property type="entry name" value="LysM"/>
    <property type="match status" value="1"/>
</dbReference>
<evidence type="ECO:0000313" key="5">
    <source>
        <dbReference type="Proteomes" id="UP000648182"/>
    </source>
</evidence>
<dbReference type="PROSITE" id="PS51782">
    <property type="entry name" value="LYSM"/>
    <property type="match status" value="1"/>
</dbReference>
<feature type="domain" description="LysM" evidence="3">
    <location>
        <begin position="27"/>
        <end position="70"/>
    </location>
</feature>
<dbReference type="EMBL" id="JACSPV010000014">
    <property type="protein sequence ID" value="MBD8005444.1"/>
    <property type="molecule type" value="Genomic_DNA"/>
</dbReference>
<comment type="caution">
    <text evidence="4">The sequence shown here is derived from an EMBL/GenBank/DDBJ whole genome shotgun (WGS) entry which is preliminary data.</text>
</comment>
<gene>
    <name evidence="4" type="ORF">H9631_10140</name>
</gene>
<evidence type="ECO:0000256" key="2">
    <source>
        <dbReference type="SAM" id="SignalP"/>
    </source>
</evidence>
<dbReference type="CDD" id="cd22786">
    <property type="entry name" value="DPBB_YuiC-like"/>
    <property type="match status" value="1"/>
</dbReference>